<sequence length="315" mass="33327">MMRHAIYNLGIILSLLLHAGFVRGELQQQGALPICNTAPGGDDPASTCSLIIEATAEPLLQFLGRWELDTHRSFTIPFPRLLSTSNGNMTKMSFECTCSGGADCNKLHANTSLDVFPAAAQFDGVPVMSVLLAPPVGQCTTSSCSVTAKSTLVGGVPLQPGSAVLRFGPEPPAPAPVSTSPPYALCHSTWKVMGPGASAELRLTNKWTPKFDNQFCISTEKLALPGSSLVAWECDCHIMDCRREMAATKLQVFAPVGSRTRSESGNRACAAESQNLTFSPLSELCSADACQRLAGEGPEVASTGMQMCFAQATLV</sequence>
<feature type="signal peptide" evidence="1">
    <location>
        <begin position="1"/>
        <end position="24"/>
    </location>
</feature>
<dbReference type="AlphaFoldDB" id="A0A813FD42"/>
<gene>
    <name evidence="2" type="ORF">PGLA1383_LOCUS29330</name>
    <name evidence="3" type="ORF">PGLA2088_LOCUS40259</name>
</gene>
<comment type="caution">
    <text evidence="2">The sequence shown here is derived from an EMBL/GenBank/DDBJ whole genome shotgun (WGS) entry which is preliminary data.</text>
</comment>
<evidence type="ECO:0000256" key="1">
    <source>
        <dbReference type="SAM" id="SignalP"/>
    </source>
</evidence>
<protein>
    <submittedName>
        <fullName evidence="2">Uncharacterized protein</fullName>
    </submittedName>
</protein>
<accession>A0A813FD42</accession>
<evidence type="ECO:0000313" key="2">
    <source>
        <dbReference type="EMBL" id="CAE8611521.1"/>
    </source>
</evidence>
<dbReference type="EMBL" id="CAJNNW010033413">
    <property type="protein sequence ID" value="CAE8718765.1"/>
    <property type="molecule type" value="Genomic_DNA"/>
</dbReference>
<dbReference type="Proteomes" id="UP000654075">
    <property type="component" value="Unassembled WGS sequence"/>
</dbReference>
<reference evidence="2" key="1">
    <citation type="submission" date="2021-02" db="EMBL/GenBank/DDBJ databases">
        <authorList>
            <person name="Dougan E. K."/>
            <person name="Rhodes N."/>
            <person name="Thang M."/>
            <person name="Chan C."/>
        </authorList>
    </citation>
    <scope>NUCLEOTIDE SEQUENCE</scope>
</reference>
<organism evidence="2 4">
    <name type="scientific">Polarella glacialis</name>
    <name type="common">Dinoflagellate</name>
    <dbReference type="NCBI Taxonomy" id="89957"/>
    <lineage>
        <taxon>Eukaryota</taxon>
        <taxon>Sar</taxon>
        <taxon>Alveolata</taxon>
        <taxon>Dinophyceae</taxon>
        <taxon>Suessiales</taxon>
        <taxon>Suessiaceae</taxon>
        <taxon>Polarella</taxon>
    </lineage>
</organism>
<dbReference type="Proteomes" id="UP000626109">
    <property type="component" value="Unassembled WGS sequence"/>
</dbReference>
<keyword evidence="1" id="KW-0732">Signal</keyword>
<dbReference type="EMBL" id="CAJNNV010025028">
    <property type="protein sequence ID" value="CAE8611521.1"/>
    <property type="molecule type" value="Genomic_DNA"/>
</dbReference>
<evidence type="ECO:0000313" key="3">
    <source>
        <dbReference type="EMBL" id="CAE8718765.1"/>
    </source>
</evidence>
<evidence type="ECO:0000313" key="4">
    <source>
        <dbReference type="Proteomes" id="UP000654075"/>
    </source>
</evidence>
<name>A0A813FD42_POLGL</name>
<proteinExistence type="predicted"/>
<feature type="chain" id="PRO_5036221936" evidence="1">
    <location>
        <begin position="25"/>
        <end position="315"/>
    </location>
</feature>
<keyword evidence="4" id="KW-1185">Reference proteome</keyword>